<dbReference type="STRING" id="64971.SAMN05421831_105127"/>
<sequence>MQARVNYTLVGAFVLAGITLLSAILWWLLYDRQQIPMLPYDTYMYESVSGLNPKAPVKYKGVQVGYVERISLDKTKFDRVHLRLHIEKDVTLTEDTSATLATQGITGLAYVELSGGSHFSPALMSSDKQVAEIPSRPSKLMEINHALSSLFAQFALLSERLDTLALQMSDLLKESNRQEFARILQNTQALLTELRGLTQDTRQFTNQELRVQLDTLLTSVTQLAESSRHELAQTRQNLTQALTAIQADTQQLAATWTKTGQSAQGVSRDVSQSLAQITPLVQQLQNLVKSLEARPNQVVFGKPRPALGPGE</sequence>
<feature type="transmembrane region" description="Helical" evidence="1">
    <location>
        <begin position="7"/>
        <end position="29"/>
    </location>
</feature>
<dbReference type="PANTHER" id="PTHR36698:SF2">
    <property type="entry name" value="MCE_MLAD DOMAIN-CONTAINING PROTEIN"/>
    <property type="match status" value="1"/>
</dbReference>
<evidence type="ECO:0000313" key="4">
    <source>
        <dbReference type="Proteomes" id="UP000242999"/>
    </source>
</evidence>
<dbReference type="OrthoDB" id="9806984at2"/>
<keyword evidence="1" id="KW-0472">Membrane</keyword>
<evidence type="ECO:0000256" key="1">
    <source>
        <dbReference type="SAM" id="Phobius"/>
    </source>
</evidence>
<dbReference type="Pfam" id="PF02470">
    <property type="entry name" value="MlaD"/>
    <property type="match status" value="1"/>
</dbReference>
<keyword evidence="4" id="KW-1185">Reference proteome</keyword>
<organism evidence="3 4">
    <name type="scientific">Allopseudospirillum japonicum</name>
    <dbReference type="NCBI Taxonomy" id="64971"/>
    <lineage>
        <taxon>Bacteria</taxon>
        <taxon>Pseudomonadati</taxon>
        <taxon>Pseudomonadota</taxon>
        <taxon>Gammaproteobacteria</taxon>
        <taxon>Oceanospirillales</taxon>
        <taxon>Oceanospirillaceae</taxon>
        <taxon>Allopseudospirillum</taxon>
    </lineage>
</organism>
<keyword evidence="1" id="KW-1133">Transmembrane helix</keyword>
<dbReference type="PANTHER" id="PTHR36698">
    <property type="entry name" value="BLL5892 PROTEIN"/>
    <property type="match status" value="1"/>
</dbReference>
<feature type="domain" description="Mce/MlaD" evidence="2">
    <location>
        <begin position="42"/>
        <end position="116"/>
    </location>
</feature>
<accession>A0A1H6S8W7</accession>
<dbReference type="RefSeq" id="WP_093309235.1">
    <property type="nucleotide sequence ID" value="NZ_FNYH01000005.1"/>
</dbReference>
<dbReference type="EMBL" id="FNYH01000005">
    <property type="protein sequence ID" value="SEI61217.1"/>
    <property type="molecule type" value="Genomic_DNA"/>
</dbReference>
<evidence type="ECO:0000259" key="2">
    <source>
        <dbReference type="Pfam" id="PF02470"/>
    </source>
</evidence>
<dbReference type="AlphaFoldDB" id="A0A1H6S8W7"/>
<name>A0A1H6S8W7_9GAMM</name>
<protein>
    <submittedName>
        <fullName evidence="3">Phospholipid/cholesterol/gamma-HCH transport system substrate-binding protein</fullName>
    </submittedName>
</protein>
<keyword evidence="1" id="KW-0812">Transmembrane</keyword>
<evidence type="ECO:0000313" key="3">
    <source>
        <dbReference type="EMBL" id="SEI61217.1"/>
    </source>
</evidence>
<dbReference type="InterPro" id="IPR003399">
    <property type="entry name" value="Mce/MlaD"/>
</dbReference>
<reference evidence="4" key="1">
    <citation type="submission" date="2016-10" db="EMBL/GenBank/DDBJ databases">
        <authorList>
            <person name="Varghese N."/>
            <person name="Submissions S."/>
        </authorList>
    </citation>
    <scope>NUCLEOTIDE SEQUENCE [LARGE SCALE GENOMIC DNA]</scope>
    <source>
        <strain evidence="4">DSM 7165</strain>
    </source>
</reference>
<gene>
    <name evidence="3" type="ORF">SAMN05421831_105127</name>
</gene>
<proteinExistence type="predicted"/>
<dbReference type="Proteomes" id="UP000242999">
    <property type="component" value="Unassembled WGS sequence"/>
</dbReference>